<organism evidence="2 3">
    <name type="scientific">Sinorhizobium glycinis</name>
    <dbReference type="NCBI Taxonomy" id="1472378"/>
    <lineage>
        <taxon>Bacteria</taxon>
        <taxon>Pseudomonadati</taxon>
        <taxon>Pseudomonadota</taxon>
        <taxon>Alphaproteobacteria</taxon>
        <taxon>Hyphomicrobiales</taxon>
        <taxon>Rhizobiaceae</taxon>
        <taxon>Sinorhizobium/Ensifer group</taxon>
        <taxon>Sinorhizobium</taxon>
    </lineage>
</organism>
<dbReference type="InterPro" id="IPR037523">
    <property type="entry name" value="VOC_core"/>
</dbReference>
<evidence type="ECO:0000313" key="3">
    <source>
        <dbReference type="Proteomes" id="UP000094025"/>
    </source>
</evidence>
<dbReference type="STRING" id="1472378.AU381_26580"/>
<keyword evidence="3" id="KW-1185">Reference proteome</keyword>
<dbReference type="OrthoDB" id="485032at2"/>
<sequence>MVTANKSERALPLDMKLEVIVVPVSDVDRAKEFYGSLGWRLDAEFADGDDYRVIQFTPPGSGSSVIFGKSVTDAAPGSAQGLYLIVADIEAAREELRSRGVDISEVFHGGDVYSGSDEPYLFGRVRVGGPDPERRSYRSYASFRDPDGNGWLLQEVTARLPGRIDAAATTFASVADLASAFRRAEAAHGEYEKQLGHRDEDWPSWYADYMVREQTGAPQPA</sequence>
<dbReference type="RefSeq" id="WP_064244530.1">
    <property type="nucleotide sequence ID" value="NZ_LPUX01000067.1"/>
</dbReference>
<dbReference type="EMBL" id="LPUX01000067">
    <property type="protein sequence ID" value="OAP35297.1"/>
    <property type="molecule type" value="Genomic_DNA"/>
</dbReference>
<evidence type="ECO:0000313" key="2">
    <source>
        <dbReference type="EMBL" id="OAP35297.1"/>
    </source>
</evidence>
<name>A0A178XJ86_9HYPH</name>
<evidence type="ECO:0000259" key="1">
    <source>
        <dbReference type="PROSITE" id="PS51819"/>
    </source>
</evidence>
<accession>A0A178XJ86</accession>
<dbReference type="Gene3D" id="3.10.180.10">
    <property type="entry name" value="2,3-Dihydroxybiphenyl 1,2-Dioxygenase, domain 1"/>
    <property type="match status" value="1"/>
</dbReference>
<reference evidence="2 3" key="1">
    <citation type="journal article" date="2016" name="Int. J. Syst. Evol. Microbiol.">
        <title>Ensifer glycinis sp. nov., an novel rhizobial species associated with Glycine spp.</title>
        <authorList>
            <person name="Yan H."/>
            <person name="Yan J."/>
            <person name="Sui X.H."/>
            <person name="Wang E.T."/>
            <person name="Chen W.X."/>
            <person name="Zhang X.X."/>
            <person name="Chen W.F."/>
        </authorList>
    </citation>
    <scope>NUCLEOTIDE SEQUENCE [LARGE SCALE GENOMIC DNA]</scope>
    <source>
        <strain evidence="2 3">CCBAU 23380</strain>
    </source>
</reference>
<protein>
    <submittedName>
        <fullName evidence="2">Glyoxalase</fullName>
    </submittedName>
</protein>
<dbReference type="AlphaFoldDB" id="A0A178XJ86"/>
<dbReference type="SUPFAM" id="SSF54593">
    <property type="entry name" value="Glyoxalase/Bleomycin resistance protein/Dihydroxybiphenyl dioxygenase"/>
    <property type="match status" value="1"/>
</dbReference>
<dbReference type="PROSITE" id="PS51819">
    <property type="entry name" value="VOC"/>
    <property type="match status" value="1"/>
</dbReference>
<gene>
    <name evidence="2" type="ORF">AU381_26580</name>
</gene>
<dbReference type="Proteomes" id="UP000094025">
    <property type="component" value="Unassembled WGS sequence"/>
</dbReference>
<proteinExistence type="predicted"/>
<comment type="caution">
    <text evidence="2">The sequence shown here is derived from an EMBL/GenBank/DDBJ whole genome shotgun (WGS) entry which is preliminary data.</text>
</comment>
<dbReference type="Pfam" id="PF00903">
    <property type="entry name" value="Glyoxalase"/>
    <property type="match status" value="1"/>
</dbReference>
<dbReference type="InterPro" id="IPR029068">
    <property type="entry name" value="Glyas_Bleomycin-R_OHBP_Dase"/>
</dbReference>
<dbReference type="InterPro" id="IPR004360">
    <property type="entry name" value="Glyas_Fos-R_dOase_dom"/>
</dbReference>
<feature type="domain" description="VOC" evidence="1">
    <location>
        <begin position="16"/>
        <end position="156"/>
    </location>
</feature>